<dbReference type="InterPro" id="IPR017856">
    <property type="entry name" value="Integrase-like_N"/>
</dbReference>
<dbReference type="InterPro" id="IPR049083">
    <property type="entry name" value="TACO1_YebC_N"/>
</dbReference>
<keyword evidence="3 6" id="KW-0805">Transcription regulation</keyword>
<dbReference type="Pfam" id="PF20772">
    <property type="entry name" value="TACO1_YebC_N"/>
    <property type="match status" value="1"/>
</dbReference>
<dbReference type="NCBIfam" id="TIGR01033">
    <property type="entry name" value="YebC/PmpR family DNA-binding transcriptional regulator"/>
    <property type="match status" value="1"/>
</dbReference>
<dbReference type="SUPFAM" id="SSF75625">
    <property type="entry name" value="YebC-like"/>
    <property type="match status" value="1"/>
</dbReference>
<dbReference type="GO" id="GO:0005829">
    <property type="term" value="C:cytosol"/>
    <property type="evidence" value="ECO:0007669"/>
    <property type="project" value="TreeGrafter"/>
</dbReference>
<proteinExistence type="inferred from homology"/>
<evidence type="ECO:0000256" key="6">
    <source>
        <dbReference type="HAMAP-Rule" id="MF_00693"/>
    </source>
</evidence>
<sequence length="247" mass="28206">MGRAFEYRKATKMKRWGHMAKTFTRLGKQIAIAVKAGGPEPETNPTLRSIIATCKRENMPKDNIERAIKNALGKDQSDYKEVTYEGYGPHGIAVFVDTLTDNTTRTVADVRSVFNKFSGNLGTTGSLSFLFDHKCVFTFKKKDDIDMDDLILELIDLNVDDEFDENYDEEKDETTISIYGDPKSYAQIQHFLEDKGFEDIGGEFTYIPNDLKDVDEEQRATIDKMIEKLEEFDDVQTVYTNMKPAED</sequence>
<evidence type="ECO:0000259" key="7">
    <source>
        <dbReference type="Pfam" id="PF01709"/>
    </source>
</evidence>
<feature type="domain" description="TACO1/YebC-like second and third" evidence="7">
    <location>
        <begin position="79"/>
        <end position="242"/>
    </location>
</feature>
<dbReference type="NCBIfam" id="NF009044">
    <property type="entry name" value="PRK12378.1"/>
    <property type="match status" value="1"/>
</dbReference>
<feature type="domain" description="TACO1/YebC-like N-terminal" evidence="8">
    <location>
        <begin position="4"/>
        <end position="73"/>
    </location>
</feature>
<dbReference type="InterPro" id="IPR002876">
    <property type="entry name" value="Transcrip_reg_TACO1-like"/>
</dbReference>
<reference evidence="9" key="1">
    <citation type="journal article" date="2020" name="J. ISSAAS">
        <title>Lactobacilli and other gastrointestinal microbiota of Peromyscus leucopus, reservoir host for agents of Lyme disease and other zoonoses in North America.</title>
        <authorList>
            <person name="Milovic A."/>
            <person name="Bassam K."/>
            <person name="Shao H."/>
            <person name="Chatzistamou I."/>
            <person name="Tufts D.M."/>
            <person name="Diuk-Wasser M."/>
            <person name="Barbour A.G."/>
        </authorList>
    </citation>
    <scope>NUCLEOTIDE SEQUENCE</scope>
    <source>
        <strain evidence="9">LL70</strain>
    </source>
</reference>
<dbReference type="Gene3D" id="3.30.70.980">
    <property type="match status" value="2"/>
</dbReference>
<dbReference type="EMBL" id="MN990733">
    <property type="protein sequence ID" value="QIM09914.1"/>
    <property type="molecule type" value="Genomic_DNA"/>
</dbReference>
<evidence type="ECO:0000256" key="1">
    <source>
        <dbReference type="ARBA" id="ARBA00008724"/>
    </source>
</evidence>
<accession>A0A6G8F0U0</accession>
<evidence type="ECO:0000259" key="8">
    <source>
        <dbReference type="Pfam" id="PF20772"/>
    </source>
</evidence>
<keyword evidence="2 6" id="KW-0963">Cytoplasm</keyword>
<organism evidence="9">
    <name type="scientific">uncultured Prevotella sp</name>
    <dbReference type="NCBI Taxonomy" id="159272"/>
    <lineage>
        <taxon>Bacteria</taxon>
        <taxon>Pseudomonadati</taxon>
        <taxon>Bacteroidota</taxon>
        <taxon>Bacteroidia</taxon>
        <taxon>Bacteroidales</taxon>
        <taxon>Prevotellaceae</taxon>
        <taxon>Prevotella</taxon>
        <taxon>environmental samples</taxon>
    </lineage>
</organism>
<dbReference type="Gene3D" id="1.10.10.200">
    <property type="match status" value="1"/>
</dbReference>
<dbReference type="InterPro" id="IPR048300">
    <property type="entry name" value="TACO1_YebC-like_2nd/3rd_dom"/>
</dbReference>
<dbReference type="GO" id="GO:0003677">
    <property type="term" value="F:DNA binding"/>
    <property type="evidence" value="ECO:0007669"/>
    <property type="project" value="UniProtKB-UniRule"/>
</dbReference>
<dbReference type="HAMAP" id="MF_00693">
    <property type="entry name" value="Transcrip_reg_TACO1"/>
    <property type="match status" value="1"/>
</dbReference>
<evidence type="ECO:0000256" key="5">
    <source>
        <dbReference type="ARBA" id="ARBA00023163"/>
    </source>
</evidence>
<comment type="subcellular location">
    <subcellularLocation>
        <location evidence="6">Cytoplasm</location>
    </subcellularLocation>
</comment>
<evidence type="ECO:0000256" key="2">
    <source>
        <dbReference type="ARBA" id="ARBA00022490"/>
    </source>
</evidence>
<keyword evidence="4 6" id="KW-0238">DNA-binding</keyword>
<dbReference type="AlphaFoldDB" id="A0A6G8F0U0"/>
<name>A0A6G8F0U0_9BACT</name>
<evidence type="ECO:0000256" key="3">
    <source>
        <dbReference type="ARBA" id="ARBA00023015"/>
    </source>
</evidence>
<dbReference type="InterPro" id="IPR029072">
    <property type="entry name" value="YebC-like"/>
</dbReference>
<comment type="similarity">
    <text evidence="1 6">Belongs to the TACO1 family.</text>
</comment>
<evidence type="ECO:0000313" key="9">
    <source>
        <dbReference type="EMBL" id="QIM09914.1"/>
    </source>
</evidence>
<evidence type="ECO:0000256" key="4">
    <source>
        <dbReference type="ARBA" id="ARBA00023125"/>
    </source>
</evidence>
<dbReference type="PANTHER" id="PTHR12532">
    <property type="entry name" value="TRANSLATIONAL ACTIVATOR OF CYTOCHROME C OXIDASE 1"/>
    <property type="match status" value="1"/>
</dbReference>
<dbReference type="FunFam" id="1.10.10.200:FF:000004">
    <property type="entry name" value="Probable transcriptional regulatory protein BSBG_02618"/>
    <property type="match status" value="1"/>
</dbReference>
<dbReference type="InterPro" id="IPR026564">
    <property type="entry name" value="Transcrip_reg_TACO1-like_dom3"/>
</dbReference>
<gene>
    <name evidence="9" type="ORF">Prevot485_0130</name>
</gene>
<dbReference type="PANTHER" id="PTHR12532:SF6">
    <property type="entry name" value="TRANSCRIPTIONAL REGULATORY PROTEIN YEBC-RELATED"/>
    <property type="match status" value="1"/>
</dbReference>
<keyword evidence="5 6" id="KW-0804">Transcription</keyword>
<dbReference type="Pfam" id="PF01709">
    <property type="entry name" value="Transcrip_reg"/>
    <property type="match status" value="1"/>
</dbReference>
<dbReference type="GO" id="GO:0006355">
    <property type="term" value="P:regulation of DNA-templated transcription"/>
    <property type="evidence" value="ECO:0007669"/>
    <property type="project" value="UniProtKB-UniRule"/>
</dbReference>
<protein>
    <recommendedName>
        <fullName evidence="6">Probable transcriptional regulatory protein Prevot485_0130</fullName>
    </recommendedName>
</protein>